<name>A0A314UNW8_PRUYE</name>
<organism evidence="2 3">
    <name type="scientific">Prunus yedoensis var. nudiflora</name>
    <dbReference type="NCBI Taxonomy" id="2094558"/>
    <lineage>
        <taxon>Eukaryota</taxon>
        <taxon>Viridiplantae</taxon>
        <taxon>Streptophyta</taxon>
        <taxon>Embryophyta</taxon>
        <taxon>Tracheophyta</taxon>
        <taxon>Spermatophyta</taxon>
        <taxon>Magnoliopsida</taxon>
        <taxon>eudicotyledons</taxon>
        <taxon>Gunneridae</taxon>
        <taxon>Pentapetalae</taxon>
        <taxon>rosids</taxon>
        <taxon>fabids</taxon>
        <taxon>Rosales</taxon>
        <taxon>Rosaceae</taxon>
        <taxon>Amygdaloideae</taxon>
        <taxon>Amygdaleae</taxon>
        <taxon>Prunus</taxon>
    </lineage>
</organism>
<reference evidence="2 3" key="1">
    <citation type="submission" date="2018-02" db="EMBL/GenBank/DDBJ databases">
        <title>Draft genome of wild Prunus yedoensis var. nudiflora.</title>
        <authorList>
            <person name="Baek S."/>
            <person name="Kim J.-H."/>
            <person name="Choi K."/>
            <person name="Kim G.-B."/>
            <person name="Cho A."/>
            <person name="Jang H."/>
            <person name="Shin C.-H."/>
            <person name="Yu H.-J."/>
            <person name="Mun J.-H."/>
        </authorList>
    </citation>
    <scope>NUCLEOTIDE SEQUENCE [LARGE SCALE GENOMIC DNA]</scope>
    <source>
        <strain evidence="3">cv. Jeju island</strain>
        <tissue evidence="2">Leaf</tissue>
    </source>
</reference>
<gene>
    <name evidence="2" type="ORF">Pyn_36818</name>
</gene>
<evidence type="ECO:0000313" key="2">
    <source>
        <dbReference type="EMBL" id="PQM39167.1"/>
    </source>
</evidence>
<dbReference type="STRING" id="2094558.A0A314UNW8"/>
<keyword evidence="3" id="KW-1185">Reference proteome</keyword>
<accession>A0A314UNW8</accession>
<comment type="caution">
    <text evidence="2">The sequence shown here is derived from an EMBL/GenBank/DDBJ whole genome shotgun (WGS) entry which is preliminary data.</text>
</comment>
<dbReference type="Proteomes" id="UP000250321">
    <property type="component" value="Unassembled WGS sequence"/>
</dbReference>
<protein>
    <submittedName>
        <fullName evidence="2">Protein FAR1-RELATED SEQUENCE 5-like</fullName>
    </submittedName>
</protein>
<proteinExistence type="predicted"/>
<evidence type="ECO:0000313" key="3">
    <source>
        <dbReference type="Proteomes" id="UP000250321"/>
    </source>
</evidence>
<dbReference type="EMBL" id="PJQY01003230">
    <property type="protein sequence ID" value="PQM39167.1"/>
    <property type="molecule type" value="Genomic_DNA"/>
</dbReference>
<dbReference type="AlphaFoldDB" id="A0A314UNW8"/>
<sequence>MRVDACLKEKSSQETSEVISPVMNSRYELNECINVDDDIIKVRGIKIKERVVGSSKRPKNALEKLTKKRRTRKTELQHSSSVDSICVPTTKVVPTPLSEFSQELVAVNNLSMEFPVSMVNLLQAQSPLEGEFGLFSSQFTSAGAKSYNVEVDPPFSIDKSHQVS</sequence>
<feature type="region of interest" description="Disordered" evidence="1">
    <location>
        <begin position="58"/>
        <end position="77"/>
    </location>
</feature>
<evidence type="ECO:0000256" key="1">
    <source>
        <dbReference type="SAM" id="MobiDB-lite"/>
    </source>
</evidence>